<comment type="caution">
    <text evidence="2">The sequence shown here is derived from an EMBL/GenBank/DDBJ whole genome shotgun (WGS) entry which is preliminary data.</text>
</comment>
<feature type="domain" description="CHK kinase-like" evidence="1">
    <location>
        <begin position="146"/>
        <end position="334"/>
    </location>
</feature>
<protein>
    <recommendedName>
        <fullName evidence="1">CHK kinase-like domain-containing protein</fullName>
    </recommendedName>
</protein>
<organism evidence="2 3">
    <name type="scientific">Steinernema hermaphroditum</name>
    <dbReference type="NCBI Taxonomy" id="289476"/>
    <lineage>
        <taxon>Eukaryota</taxon>
        <taxon>Metazoa</taxon>
        <taxon>Ecdysozoa</taxon>
        <taxon>Nematoda</taxon>
        <taxon>Chromadorea</taxon>
        <taxon>Rhabditida</taxon>
        <taxon>Tylenchina</taxon>
        <taxon>Panagrolaimomorpha</taxon>
        <taxon>Strongyloidoidea</taxon>
        <taxon>Steinernematidae</taxon>
        <taxon>Steinernema</taxon>
    </lineage>
</organism>
<evidence type="ECO:0000313" key="3">
    <source>
        <dbReference type="Proteomes" id="UP001175271"/>
    </source>
</evidence>
<dbReference type="Proteomes" id="UP001175271">
    <property type="component" value="Unassembled WGS sequence"/>
</dbReference>
<dbReference type="SMART" id="SM00587">
    <property type="entry name" value="CHK"/>
    <property type="match status" value="1"/>
</dbReference>
<proteinExistence type="predicted"/>
<dbReference type="EMBL" id="JAUCMV010000002">
    <property type="protein sequence ID" value="KAK0420963.1"/>
    <property type="molecule type" value="Genomic_DNA"/>
</dbReference>
<dbReference type="PANTHER" id="PTHR23020:SF41">
    <property type="entry name" value="AMINOGLYCOSIDE PHOSPHOTRANSFERASE DOMAIN-CONTAINING PROTEIN"/>
    <property type="match status" value="1"/>
</dbReference>
<sequence>MKDLLLPVALDTLDVSQKLADSPISIEWVLNGLLEGDDKFKTLCTSSKVRNVSASIIGAGKGFVSKVYLVSIEFTNLEPYSVVLKVPGIESLAESYSEHHDIQSQFVYMHNLECEFYEKFASHIDISLPKIYKIQRWTVGTQPGALLMESFAGTSHCYGMYGESSVDQVDKAITQLVHFQKYFLCLPSEDWRGKYPFVQYDPTMKANFFAPFLAKLKTMKPAVFDKGVDIYLKYTNQANFYKYTTCDVGKDLGLPTVLSHGDYSNNNLLWKTNGGGSVSNDLAAILDWQVIHEGCMTSDLARFMAVNMDGELRRKHQMEILKTYFDSLKKLMKLDGRSVDFTYDQMERAYKANFVGHTMIALFVPAFYFADKEWPDDEREMIEDEREKSLKRAELCLEDALEWLEELPEEKLLD</sequence>
<dbReference type="InterPro" id="IPR012877">
    <property type="entry name" value="Dhs-27"/>
</dbReference>
<dbReference type="Gene3D" id="3.90.1200.10">
    <property type="match status" value="1"/>
</dbReference>
<name>A0AA39M4Z1_9BILA</name>
<dbReference type="PANTHER" id="PTHR23020">
    <property type="entry name" value="UNCHARACTERIZED NUCLEAR HORMONE RECEPTOR-RELATED"/>
    <property type="match status" value="1"/>
</dbReference>
<dbReference type="InterPro" id="IPR011009">
    <property type="entry name" value="Kinase-like_dom_sf"/>
</dbReference>
<dbReference type="SUPFAM" id="SSF56112">
    <property type="entry name" value="Protein kinase-like (PK-like)"/>
    <property type="match status" value="1"/>
</dbReference>
<evidence type="ECO:0000313" key="2">
    <source>
        <dbReference type="EMBL" id="KAK0420963.1"/>
    </source>
</evidence>
<keyword evidence="3" id="KW-1185">Reference proteome</keyword>
<dbReference type="InterPro" id="IPR052961">
    <property type="entry name" value="Oxido-Kinase-like_Enzymes"/>
</dbReference>
<dbReference type="InterPro" id="IPR015897">
    <property type="entry name" value="CHK_kinase-like"/>
</dbReference>
<gene>
    <name evidence="2" type="ORF">QR680_014993</name>
</gene>
<evidence type="ECO:0000259" key="1">
    <source>
        <dbReference type="SMART" id="SM00587"/>
    </source>
</evidence>
<reference evidence="2" key="1">
    <citation type="submission" date="2023-06" db="EMBL/GenBank/DDBJ databases">
        <title>Genomic analysis of the entomopathogenic nematode Steinernema hermaphroditum.</title>
        <authorList>
            <person name="Schwarz E.M."/>
            <person name="Heppert J.K."/>
            <person name="Baniya A."/>
            <person name="Schwartz H.T."/>
            <person name="Tan C.-H."/>
            <person name="Antoshechkin I."/>
            <person name="Sternberg P.W."/>
            <person name="Goodrich-Blair H."/>
            <person name="Dillman A.R."/>
        </authorList>
    </citation>
    <scope>NUCLEOTIDE SEQUENCE</scope>
    <source>
        <strain evidence="2">PS9179</strain>
        <tissue evidence="2">Whole animal</tissue>
    </source>
</reference>
<dbReference type="Pfam" id="PF07914">
    <property type="entry name" value="DUF1679"/>
    <property type="match status" value="1"/>
</dbReference>
<accession>A0AA39M4Z1</accession>
<dbReference type="AlphaFoldDB" id="A0AA39M4Z1"/>